<dbReference type="Proteomes" id="UP000012065">
    <property type="component" value="Unassembled WGS sequence"/>
</dbReference>
<evidence type="ECO:0000313" key="2">
    <source>
        <dbReference type="Proteomes" id="UP000012065"/>
    </source>
</evidence>
<evidence type="ECO:0000313" key="1">
    <source>
        <dbReference type="EMBL" id="CCO37906.1"/>
    </source>
</evidence>
<dbReference type="HOGENOM" id="CLU_2575516_0_0_1"/>
<organism evidence="1 2">
    <name type="scientific">Thanatephorus cucumeris (strain AG1-IB / isolate 7/3/14)</name>
    <name type="common">Lettuce bottom rot fungus</name>
    <name type="synonym">Rhizoctonia solani</name>
    <dbReference type="NCBI Taxonomy" id="1108050"/>
    <lineage>
        <taxon>Eukaryota</taxon>
        <taxon>Fungi</taxon>
        <taxon>Dikarya</taxon>
        <taxon>Basidiomycota</taxon>
        <taxon>Agaricomycotina</taxon>
        <taxon>Agaricomycetes</taxon>
        <taxon>Cantharellales</taxon>
        <taxon>Ceratobasidiaceae</taxon>
        <taxon>Rhizoctonia</taxon>
        <taxon>Rhizoctonia solani AG-1</taxon>
    </lineage>
</organism>
<gene>
    <name evidence="1" type="ORF">BN14_12066</name>
</gene>
<sequence length="81" mass="9010">MTIAVSFDTEEMDAFRAKKRIRGAADAPDAPAQKITRVEQAEEASQINGKFILMLKATHKCADHPGEHGEPGHCFFGRLQW</sequence>
<proteinExistence type="predicted"/>
<dbReference type="EMBL" id="CAOJ01017826">
    <property type="protein sequence ID" value="CCO37906.1"/>
    <property type="molecule type" value="Genomic_DNA"/>
</dbReference>
<dbReference type="AlphaFoldDB" id="M5CEN1"/>
<accession>M5CEN1</accession>
<name>M5CEN1_THACB</name>
<reference evidence="1 2" key="1">
    <citation type="journal article" date="2013" name="J. Biotechnol.">
        <title>Establishment and interpretation of the genome sequence of the phytopathogenic fungus Rhizoctonia solani AG1-IB isolate 7/3/14.</title>
        <authorList>
            <person name="Wibberg D.W."/>
            <person name="Jelonek L.J."/>
            <person name="Rupp O.R."/>
            <person name="Hennig M.H."/>
            <person name="Eikmeyer F.E."/>
            <person name="Goesmann A.G."/>
            <person name="Hartmann A.H."/>
            <person name="Borriss R.B."/>
            <person name="Grosch R.G."/>
            <person name="Puehler A.P."/>
            <person name="Schlueter A.S."/>
        </authorList>
    </citation>
    <scope>NUCLEOTIDE SEQUENCE [LARGE SCALE GENOMIC DNA]</scope>
    <source>
        <strain evidence="2">AG1-IB / isolate 7/3/14</strain>
    </source>
</reference>
<comment type="caution">
    <text evidence="1">The sequence shown here is derived from an EMBL/GenBank/DDBJ whole genome shotgun (WGS) entry which is preliminary data.</text>
</comment>
<protein>
    <submittedName>
        <fullName evidence="1">Uncharacterized protein</fullName>
    </submittedName>
</protein>